<evidence type="ECO:0000256" key="1">
    <source>
        <dbReference type="SAM" id="Phobius"/>
    </source>
</evidence>
<keyword evidence="1" id="KW-0812">Transmembrane</keyword>
<proteinExistence type="predicted"/>
<dbReference type="OrthoDB" id="1949766at2"/>
<reference evidence="2 3" key="1">
    <citation type="submission" date="2019-03" db="EMBL/GenBank/DDBJ databases">
        <title>Genomic Encyclopedia of Type Strains, Phase IV (KMG-IV): sequencing the most valuable type-strain genomes for metagenomic binning, comparative biology and taxonomic classification.</title>
        <authorList>
            <person name="Goeker M."/>
        </authorList>
    </citation>
    <scope>NUCLEOTIDE SEQUENCE [LARGE SCALE GENOMIC DNA]</scope>
    <source>
        <strain evidence="2 3">DSM 102940</strain>
    </source>
</reference>
<comment type="caution">
    <text evidence="2">The sequence shown here is derived from an EMBL/GenBank/DDBJ whole genome shotgun (WGS) entry which is preliminary data.</text>
</comment>
<evidence type="ECO:0000313" key="3">
    <source>
        <dbReference type="Proteomes" id="UP000294919"/>
    </source>
</evidence>
<dbReference type="AlphaFoldDB" id="A0A4V2SB59"/>
<keyword evidence="3" id="KW-1185">Reference proteome</keyword>
<organism evidence="2 3">
    <name type="scientific">Marinisporobacter balticus</name>
    <dbReference type="NCBI Taxonomy" id="2018667"/>
    <lineage>
        <taxon>Bacteria</taxon>
        <taxon>Bacillati</taxon>
        <taxon>Bacillota</taxon>
        <taxon>Clostridia</taxon>
        <taxon>Peptostreptococcales</taxon>
        <taxon>Thermotaleaceae</taxon>
        <taxon>Marinisporobacter</taxon>
    </lineage>
</organism>
<accession>A0A4V2SB59</accession>
<dbReference type="EMBL" id="SLWV01000014">
    <property type="protein sequence ID" value="TCO73790.1"/>
    <property type="molecule type" value="Genomic_DNA"/>
</dbReference>
<evidence type="ECO:0000313" key="2">
    <source>
        <dbReference type="EMBL" id="TCO73790.1"/>
    </source>
</evidence>
<feature type="transmembrane region" description="Helical" evidence="1">
    <location>
        <begin position="403"/>
        <end position="426"/>
    </location>
</feature>
<protein>
    <recommendedName>
        <fullName evidence="4">Tetratricopeptide repeat protein</fullName>
    </recommendedName>
</protein>
<dbReference type="Gene3D" id="2.60.40.3680">
    <property type="match status" value="1"/>
</dbReference>
<keyword evidence="1" id="KW-0472">Membrane</keyword>
<keyword evidence="1" id="KW-1133">Transmembrane helix</keyword>
<name>A0A4V2SB59_9FIRM</name>
<gene>
    <name evidence="2" type="ORF">EV214_11423</name>
</gene>
<sequence>MKKLLILLGILYMLSTIVYANDSIIGEIGNTIYPISDTSVQMVAETVEIKMKEDRIYVRCEFVLKKSEEKEKIMVGFPAYSSLFDFQTYINGKKSAVTIKKGLKEEAYPNEYVWEMTFDEEDVYKVVNTYWMDRVYDEKGWELIKYIVKSGATWNEPIHYGKVTIEYDKAFDPENLELIDYDIYKNNEDVKVKVLPEEKKIIWEFYELDPDFDIIVYDKDYIKIKQKELLEKPYDKSEKEKGKIQNLAKKVYDDYLQGNYDVAWENMNKVEQYKNHADKQVSKYALKVINLLDYYRAMILMEKGKYKESAYYFKTNGIFDERNLYKLATLYKMSGDTDQYIQVLNKIIKLQNDNQGIVVWAEQEINHLPTTIKEKYEIKEKNLTMHKEKTINQENKEKKKDRFSYRSFILVNSGIFILFFVVYWNIKKE</sequence>
<dbReference type="RefSeq" id="WP_132245645.1">
    <property type="nucleotide sequence ID" value="NZ_SLWV01000014.1"/>
</dbReference>
<evidence type="ECO:0008006" key="4">
    <source>
        <dbReference type="Google" id="ProtNLM"/>
    </source>
</evidence>
<dbReference type="Proteomes" id="UP000294919">
    <property type="component" value="Unassembled WGS sequence"/>
</dbReference>